<evidence type="ECO:0000313" key="3">
    <source>
        <dbReference type="Proteomes" id="UP000236527"/>
    </source>
</evidence>
<name>A0A2H6LJM3_9NOSO</name>
<dbReference type="EMBL" id="BDGE01000057">
    <property type="protein sequence ID" value="GBE93418.1"/>
    <property type="molecule type" value="Genomic_DNA"/>
</dbReference>
<dbReference type="InterPro" id="IPR021373">
    <property type="entry name" value="DUF2993"/>
</dbReference>
<evidence type="ECO:0000313" key="2">
    <source>
        <dbReference type="EMBL" id="GBE93418.1"/>
    </source>
</evidence>
<evidence type="ECO:0008006" key="4">
    <source>
        <dbReference type="Google" id="ProtNLM"/>
    </source>
</evidence>
<sequence length="258" mass="28467">MSKESQTRDENVMSESPGIGEKALNKAAEIGLSSQLDEVENLDVNIKTEPLKMVQGQVDAVEISGEGLVMQKDLRMEELKMQMGNVAINPLSVAFGKIELTKPTQASARVVLTENDINRAFNSEYVRSQLQSQKIDINGQLMSIEPQQVDFRLLDNQKIWLNATIQLKETSETQKVAFSAIPRVSANGQTVSLENVEYGEGEEISPELTKALIDQTSNILNLSNFDLEGMSLQVKQLQVQAGKLTLQAEAYVEQIPSA</sequence>
<dbReference type="Proteomes" id="UP000236527">
    <property type="component" value="Unassembled WGS sequence"/>
</dbReference>
<feature type="compositionally biased region" description="Basic and acidic residues" evidence="1">
    <location>
        <begin position="1"/>
        <end position="11"/>
    </location>
</feature>
<reference evidence="3" key="1">
    <citation type="journal article" date="2018" name="Genome Announc.">
        <title>Draft Genome Sequence of the Nitrogen-Fixing and Hormogonia-Inducing Cyanobacterium Nostoc cycadae Strain WK-1, Isolated from the Coralloid Roots of Cycas revoluta.</title>
        <authorList>
            <person name="Kanesaki Y."/>
            <person name="Hirose M."/>
            <person name="Hirose Y."/>
            <person name="Fujisawa T."/>
            <person name="Nakamura Y."/>
            <person name="Watanabe S."/>
            <person name="Matsunaga S."/>
            <person name="Uchida H."/>
            <person name="Murakami A."/>
        </authorList>
    </citation>
    <scope>NUCLEOTIDE SEQUENCE [LARGE SCALE GENOMIC DNA]</scope>
    <source>
        <strain evidence="3">WK-1</strain>
    </source>
</reference>
<protein>
    <recommendedName>
        <fullName evidence="4">DUF2993 domain-containing protein</fullName>
    </recommendedName>
</protein>
<keyword evidence="3" id="KW-1185">Reference proteome</keyword>
<dbReference type="Pfam" id="PF11209">
    <property type="entry name" value="LmeA"/>
    <property type="match status" value="1"/>
</dbReference>
<organism evidence="2 3">
    <name type="scientific">Nostoc cycadae WK-1</name>
    <dbReference type="NCBI Taxonomy" id="1861711"/>
    <lineage>
        <taxon>Bacteria</taxon>
        <taxon>Bacillati</taxon>
        <taxon>Cyanobacteriota</taxon>
        <taxon>Cyanophyceae</taxon>
        <taxon>Nostocales</taxon>
        <taxon>Nostocaceae</taxon>
        <taxon>Nostoc</taxon>
    </lineage>
</organism>
<comment type="caution">
    <text evidence="2">The sequence shown here is derived from an EMBL/GenBank/DDBJ whole genome shotgun (WGS) entry which is preliminary data.</text>
</comment>
<dbReference type="AlphaFoldDB" id="A0A2H6LJM3"/>
<evidence type="ECO:0000256" key="1">
    <source>
        <dbReference type="SAM" id="MobiDB-lite"/>
    </source>
</evidence>
<gene>
    <name evidence="2" type="ORF">NCWK1_3180</name>
</gene>
<proteinExistence type="predicted"/>
<accession>A0A2H6LJM3</accession>
<feature type="region of interest" description="Disordered" evidence="1">
    <location>
        <begin position="1"/>
        <end position="20"/>
    </location>
</feature>